<evidence type="ECO:0000256" key="2">
    <source>
        <dbReference type="ARBA" id="ARBA00023277"/>
    </source>
</evidence>
<feature type="binding site" evidence="4">
    <location>
        <position position="265"/>
    </location>
    <ligand>
        <name>substrate</name>
    </ligand>
</feature>
<evidence type="ECO:0000313" key="9">
    <source>
        <dbReference type="Proteomes" id="UP000184529"/>
    </source>
</evidence>
<dbReference type="Gene3D" id="1.20.1430.10">
    <property type="entry name" value="Families 57/38 glycoside transferase, middle domain"/>
    <property type="match status" value="1"/>
</dbReference>
<dbReference type="GO" id="GO:0003844">
    <property type="term" value="F:1,4-alpha-glucan branching enzyme activity"/>
    <property type="evidence" value="ECO:0007669"/>
    <property type="project" value="InterPro"/>
</dbReference>
<dbReference type="Pfam" id="PF09210">
    <property type="entry name" value="BE_C"/>
    <property type="match status" value="1"/>
</dbReference>
<dbReference type="InterPro" id="IPR028995">
    <property type="entry name" value="Glyco_hydro_57/38_cen_sf"/>
</dbReference>
<dbReference type="InterPro" id="IPR004300">
    <property type="entry name" value="Glyco_hydro_57_N"/>
</dbReference>
<keyword evidence="2 5" id="KW-0119">Carbohydrate metabolism</keyword>
<sequence length="542" mass="63692">MREELAKVAKGYLALVLHAHLPFVRHPEHEHFLEERWLYEAITETYIPLLHVFERLVADDIPFRLTVSLSPPLVSMLTDPLLQERYSRHLRQLMELADKEVERTRNSPFHETALMYQSMFREIARSYHHTYGRNLIQGFRRFQDLGRLEIITCAATHGYLPLLMVNPEAVRAQIAVAVDLHRRHFGMPPRGIWLPECAYGPGIDQILKEFGIRFFFTDTHGVLFASHRPRYGVFAPIYCPSGVAVFGRDVESSKQVWSAQEGYPGDFDYREFYRDIGYDLDYEYIKPYIHPDGIRVHTGIKYYRITGRTNHKEPYVPVWAREKAAIHAGNFMFNRELQIKYLCRHMDRPPIIVAPYDAELFGHWWFEGPIWLEFLIRKIHFNQDTVELVTPSDYLQRFPCNQVARPCPSSWGNKGYNEVWLCQANDWIYRHLHLAASRMVELANTHTDAQGLLRRALNQAARELLLAQSSDWAFIMSTGTMVDYAVRRTKSHLLNFLRLYDEIKGRHIDEGWLSWLERTNNIFPDIDYSWYRSKQKELMAAG</sequence>
<dbReference type="STRING" id="1121432.SAMN02745219_02817"/>
<feature type="domain" description="Glycoside hydrolase family 57 N-terminal" evidence="6">
    <location>
        <begin position="14"/>
        <end position="332"/>
    </location>
</feature>
<dbReference type="Pfam" id="PF03065">
    <property type="entry name" value="Glyco_hydro_57"/>
    <property type="match status" value="1"/>
</dbReference>
<evidence type="ECO:0000256" key="3">
    <source>
        <dbReference type="PIRSR" id="PIRSR640042-1"/>
    </source>
</evidence>
<evidence type="ECO:0000259" key="6">
    <source>
        <dbReference type="Pfam" id="PF03065"/>
    </source>
</evidence>
<organism evidence="8 9">
    <name type="scientific">Desulfofundulus thermosubterraneus DSM 16057</name>
    <dbReference type="NCBI Taxonomy" id="1121432"/>
    <lineage>
        <taxon>Bacteria</taxon>
        <taxon>Bacillati</taxon>
        <taxon>Bacillota</taxon>
        <taxon>Clostridia</taxon>
        <taxon>Eubacteriales</taxon>
        <taxon>Peptococcaceae</taxon>
        <taxon>Desulfofundulus</taxon>
    </lineage>
</organism>
<evidence type="ECO:0000256" key="5">
    <source>
        <dbReference type="RuleBase" id="RU361196"/>
    </source>
</evidence>
<accession>A0A1M6K8F2</accession>
<feature type="domain" description="1,4-alpha-glucan branching enzyme C-terminal" evidence="7">
    <location>
        <begin position="431"/>
        <end position="531"/>
    </location>
</feature>
<feature type="binding site" evidence="4">
    <location>
        <position position="471"/>
    </location>
    <ligand>
        <name>substrate</name>
    </ligand>
</feature>
<dbReference type="InterPro" id="IPR011330">
    <property type="entry name" value="Glyco_hydro/deAcase_b/a-brl"/>
</dbReference>
<reference evidence="9" key="1">
    <citation type="submission" date="2016-11" db="EMBL/GenBank/DDBJ databases">
        <authorList>
            <person name="Varghese N."/>
            <person name="Submissions S."/>
        </authorList>
    </citation>
    <scope>NUCLEOTIDE SEQUENCE [LARGE SCALE GENOMIC DNA]</scope>
    <source>
        <strain evidence="9">DSM 16057</strain>
    </source>
</reference>
<gene>
    <name evidence="8" type="ORF">SAMN02745219_02817</name>
</gene>
<feature type="active site" description="Nucleophile" evidence="3">
    <location>
        <position position="196"/>
    </location>
</feature>
<dbReference type="GO" id="GO:0005576">
    <property type="term" value="C:extracellular region"/>
    <property type="evidence" value="ECO:0007669"/>
    <property type="project" value="TreeGrafter"/>
</dbReference>
<dbReference type="SUPFAM" id="SSF88688">
    <property type="entry name" value="Families 57/38 glycoside transferase middle domain"/>
    <property type="match status" value="1"/>
</dbReference>
<comment type="similarity">
    <text evidence="1 5">Belongs to the glycosyl hydrolase 57 family.</text>
</comment>
<dbReference type="Gene3D" id="3.20.110.10">
    <property type="entry name" value="Glycoside hydrolase 38, N terminal domain"/>
    <property type="match status" value="1"/>
</dbReference>
<dbReference type="GO" id="GO:0030979">
    <property type="term" value="P:alpha-glucan biosynthetic process"/>
    <property type="evidence" value="ECO:0007669"/>
    <property type="project" value="InterPro"/>
</dbReference>
<dbReference type="CDD" id="cd10792">
    <property type="entry name" value="GH57N_AmyC_like"/>
    <property type="match status" value="1"/>
</dbReference>
<proteinExistence type="inferred from homology"/>
<evidence type="ECO:0000256" key="4">
    <source>
        <dbReference type="PIRSR" id="PIRSR640042-2"/>
    </source>
</evidence>
<dbReference type="PANTHER" id="PTHR41695">
    <property type="entry name" value="1,4-ALPHA-GLUCAN BRANCHING ENZYME RV3031-RELATED"/>
    <property type="match status" value="1"/>
</dbReference>
<dbReference type="Proteomes" id="UP000184529">
    <property type="component" value="Unassembled WGS sequence"/>
</dbReference>
<dbReference type="InterPro" id="IPR015293">
    <property type="entry name" value="BE_C"/>
</dbReference>
<evidence type="ECO:0000259" key="7">
    <source>
        <dbReference type="Pfam" id="PF09210"/>
    </source>
</evidence>
<evidence type="ECO:0000256" key="1">
    <source>
        <dbReference type="ARBA" id="ARBA00006821"/>
    </source>
</evidence>
<dbReference type="InterPro" id="IPR040042">
    <property type="entry name" value="Branching_enz_MT3115-like"/>
</dbReference>
<name>A0A1M6K8F2_9FIRM</name>
<dbReference type="SUPFAM" id="SSF88713">
    <property type="entry name" value="Glycoside hydrolase/deacetylase"/>
    <property type="match status" value="1"/>
</dbReference>
<dbReference type="PANTHER" id="PTHR41695:SF1">
    <property type="entry name" value="1,4-ALPHA-GLUCAN BRANCHING ENZYME TK1436"/>
    <property type="match status" value="1"/>
</dbReference>
<dbReference type="AlphaFoldDB" id="A0A1M6K8F2"/>
<feature type="active site" description="Proton donor" evidence="3">
    <location>
        <position position="357"/>
    </location>
</feature>
<dbReference type="InterPro" id="IPR027291">
    <property type="entry name" value="Glyco_hydro_38_N_sf"/>
</dbReference>
<feature type="binding site" evidence="4">
    <location>
        <position position="248"/>
    </location>
    <ligand>
        <name>substrate</name>
    </ligand>
</feature>
<protein>
    <submittedName>
        <fullName evidence="8">1,4-alpha-glucan branching enzyme</fullName>
    </submittedName>
</protein>
<dbReference type="EMBL" id="FQZM01000040">
    <property type="protein sequence ID" value="SHJ55193.1"/>
    <property type="molecule type" value="Genomic_DNA"/>
</dbReference>
<keyword evidence="9" id="KW-1185">Reference proteome</keyword>
<evidence type="ECO:0000313" key="8">
    <source>
        <dbReference type="EMBL" id="SHJ55193.1"/>
    </source>
</evidence>
<feature type="binding site" evidence="4">
    <location>
        <position position="411"/>
    </location>
    <ligand>
        <name>substrate</name>
    </ligand>
</feature>
<dbReference type="InterPro" id="IPR037090">
    <property type="entry name" value="57_glycoside_trans_central"/>
</dbReference>